<protein>
    <submittedName>
        <fullName evidence="5">Secreted protein</fullName>
    </submittedName>
</protein>
<reference evidence="3 4" key="2">
    <citation type="submission" date="2018-11" db="EMBL/GenBank/DDBJ databases">
        <authorList>
            <consortium name="Pathogen Informatics"/>
        </authorList>
    </citation>
    <scope>NUCLEOTIDE SEQUENCE [LARGE SCALE GENOMIC DNA]</scope>
</reference>
<sequence length="106" mass="11302">MKLIILAFCFTCTAVASSSTAAPNGHHSGDGQDDNSAAGTDSDSDECCIVEPYGIASRNVDKVFLKTAIGSSQNETETSSSSENCETDEEPLAEFVMRHSKRARHN</sequence>
<dbReference type="EMBL" id="UYRT01086165">
    <property type="protein sequence ID" value="VDN31004.1"/>
    <property type="molecule type" value="Genomic_DNA"/>
</dbReference>
<organism evidence="5">
    <name type="scientific">Gongylonema pulchrum</name>
    <dbReference type="NCBI Taxonomy" id="637853"/>
    <lineage>
        <taxon>Eukaryota</taxon>
        <taxon>Metazoa</taxon>
        <taxon>Ecdysozoa</taxon>
        <taxon>Nematoda</taxon>
        <taxon>Chromadorea</taxon>
        <taxon>Rhabditida</taxon>
        <taxon>Spirurina</taxon>
        <taxon>Spiruromorpha</taxon>
        <taxon>Spiruroidea</taxon>
        <taxon>Gongylonematidae</taxon>
        <taxon>Gongylonema</taxon>
    </lineage>
</organism>
<dbReference type="AlphaFoldDB" id="A0A183EAT5"/>
<feature type="region of interest" description="Disordered" evidence="1">
    <location>
        <begin position="19"/>
        <end position="44"/>
    </location>
</feature>
<keyword evidence="4" id="KW-1185">Reference proteome</keyword>
<feature type="signal peptide" evidence="2">
    <location>
        <begin position="1"/>
        <end position="17"/>
    </location>
</feature>
<proteinExistence type="predicted"/>
<gene>
    <name evidence="3" type="ORF">GPUH_LOCUS18076</name>
</gene>
<evidence type="ECO:0000313" key="3">
    <source>
        <dbReference type="EMBL" id="VDN31004.1"/>
    </source>
</evidence>
<dbReference type="WBParaSite" id="GPUH_0001810101-mRNA-1">
    <property type="protein sequence ID" value="GPUH_0001810101-mRNA-1"/>
    <property type="gene ID" value="GPUH_0001810101"/>
</dbReference>
<evidence type="ECO:0000313" key="4">
    <source>
        <dbReference type="Proteomes" id="UP000271098"/>
    </source>
</evidence>
<feature type="chain" id="PRO_5043139071" evidence="2">
    <location>
        <begin position="18"/>
        <end position="106"/>
    </location>
</feature>
<name>A0A183EAT5_9BILA</name>
<feature type="compositionally biased region" description="Low complexity" evidence="1">
    <location>
        <begin position="71"/>
        <end position="84"/>
    </location>
</feature>
<dbReference type="Proteomes" id="UP000271098">
    <property type="component" value="Unassembled WGS sequence"/>
</dbReference>
<evidence type="ECO:0000256" key="2">
    <source>
        <dbReference type="SAM" id="SignalP"/>
    </source>
</evidence>
<reference evidence="5" key="1">
    <citation type="submission" date="2016-06" db="UniProtKB">
        <authorList>
            <consortium name="WormBaseParasite"/>
        </authorList>
    </citation>
    <scope>IDENTIFICATION</scope>
</reference>
<evidence type="ECO:0000313" key="5">
    <source>
        <dbReference type="WBParaSite" id="GPUH_0001810101-mRNA-1"/>
    </source>
</evidence>
<feature type="region of interest" description="Disordered" evidence="1">
    <location>
        <begin position="70"/>
        <end position="106"/>
    </location>
</feature>
<keyword evidence="2" id="KW-0732">Signal</keyword>
<accession>A0A183EAT5</accession>
<evidence type="ECO:0000256" key="1">
    <source>
        <dbReference type="SAM" id="MobiDB-lite"/>
    </source>
</evidence>